<dbReference type="AlphaFoldDB" id="A0A1G7YLJ8"/>
<sequence length="184" mass="19563">MGTIEIKKVERKVTVGKKGEQRQQVKKTYGKIIYRGTLRLTDMAEHIMKHGSIYTEDVVIGVITKLKSCMQEMLADGYKVKLDGIGTLYPVLTSKGVSDAKDFSASENVTRLGIAFLADQSKKSAYKASAMRQGATLSTQLYSELTGEETAENGNTESGNNGGTENGGGSSSSESGNGGGPVNP</sequence>
<proteinExistence type="predicted"/>
<reference evidence="5" key="1">
    <citation type="submission" date="2016-10" db="EMBL/GenBank/DDBJ databases">
        <authorList>
            <person name="Varghese N."/>
            <person name="Submissions S."/>
        </authorList>
    </citation>
    <scope>NUCLEOTIDE SEQUENCE [LARGE SCALE GENOMIC DNA]</scope>
    <source>
        <strain evidence="5">BP1-148</strain>
    </source>
</reference>
<keyword evidence="5" id="KW-1185">Reference proteome</keyword>
<name>A0A1G7YLJ8_9BACT</name>
<evidence type="ECO:0000256" key="2">
    <source>
        <dbReference type="SAM" id="MobiDB-lite"/>
    </source>
</evidence>
<evidence type="ECO:0000256" key="1">
    <source>
        <dbReference type="ARBA" id="ARBA00023125"/>
    </source>
</evidence>
<dbReference type="InterPro" id="IPR041607">
    <property type="entry name" value="HU-HIG"/>
</dbReference>
<dbReference type="SUPFAM" id="SSF47729">
    <property type="entry name" value="IHF-like DNA-binding proteins"/>
    <property type="match status" value="1"/>
</dbReference>
<feature type="compositionally biased region" description="Gly residues" evidence="2">
    <location>
        <begin position="160"/>
        <end position="184"/>
    </location>
</feature>
<protein>
    <submittedName>
        <fullName evidence="4">DNA-binding protein, histone-like, putative</fullName>
    </submittedName>
</protein>
<feature type="domain" description="HU" evidence="3">
    <location>
        <begin position="18"/>
        <end position="128"/>
    </location>
</feature>
<evidence type="ECO:0000313" key="5">
    <source>
        <dbReference type="Proteomes" id="UP000198779"/>
    </source>
</evidence>
<dbReference type="Pfam" id="PF18291">
    <property type="entry name" value="HU-HIG"/>
    <property type="match status" value="1"/>
</dbReference>
<feature type="region of interest" description="Disordered" evidence="2">
    <location>
        <begin position="139"/>
        <end position="184"/>
    </location>
</feature>
<organism evidence="4 5">
    <name type="scientific">Prevotella communis</name>
    <dbReference type="NCBI Taxonomy" id="2913614"/>
    <lineage>
        <taxon>Bacteria</taxon>
        <taxon>Pseudomonadati</taxon>
        <taxon>Bacteroidota</taxon>
        <taxon>Bacteroidia</taxon>
        <taxon>Bacteroidales</taxon>
        <taxon>Prevotellaceae</taxon>
        <taxon>Prevotella</taxon>
    </lineage>
</organism>
<evidence type="ECO:0000259" key="3">
    <source>
        <dbReference type="Pfam" id="PF18291"/>
    </source>
</evidence>
<dbReference type="GO" id="GO:0003677">
    <property type="term" value="F:DNA binding"/>
    <property type="evidence" value="ECO:0007669"/>
    <property type="project" value="UniProtKB-KW"/>
</dbReference>
<dbReference type="InterPro" id="IPR010992">
    <property type="entry name" value="IHF-like_DNA-bd_dom_sf"/>
</dbReference>
<evidence type="ECO:0000313" key="4">
    <source>
        <dbReference type="EMBL" id="SDG97175.1"/>
    </source>
</evidence>
<keyword evidence="1 4" id="KW-0238">DNA-binding</keyword>
<dbReference type="RefSeq" id="WP_091818518.1">
    <property type="nucleotide sequence ID" value="NZ_FNCQ01000014.1"/>
</dbReference>
<gene>
    <name evidence="4" type="ORF">SAMN04487901_1147</name>
</gene>
<dbReference type="EMBL" id="FNCQ01000014">
    <property type="protein sequence ID" value="SDG97175.1"/>
    <property type="molecule type" value="Genomic_DNA"/>
</dbReference>
<dbReference type="Proteomes" id="UP000198779">
    <property type="component" value="Unassembled WGS sequence"/>
</dbReference>
<accession>A0A1G7YLJ8</accession>